<feature type="chain" id="PRO_5031446583" evidence="1">
    <location>
        <begin position="27"/>
        <end position="335"/>
    </location>
</feature>
<proteinExistence type="predicted"/>
<dbReference type="EMBL" id="HBIM01009668">
    <property type="protein sequence ID" value="CAE0410700.1"/>
    <property type="molecule type" value="Transcribed_RNA"/>
</dbReference>
<evidence type="ECO:0000313" key="2">
    <source>
        <dbReference type="EMBL" id="CAE0410700.1"/>
    </source>
</evidence>
<keyword evidence="1" id="KW-0732">Signal</keyword>
<protein>
    <submittedName>
        <fullName evidence="2">Uncharacterized protein</fullName>
    </submittedName>
</protein>
<sequence length="335" mass="38347">MFPRIIPRSFLSCAWIVLLCLCCLSGYRTTRRPATEFGSSIVAVWYDEPVRLGGGASHNDGKDDDTASEEIIWHTEPWIDMNLRRPVLCGAHKCFVRSLRNDSDVGYIIGSASRYEKLIQAAKLADKVESELGIHHLYELPAEASTWYIPNVSKSAVVDRINALVRQPLRKVNEQLDKSPVIKLENCSSTETTEENPSIGCIAVQRVRRAPEPKLFCATTAENFNLTLHEAIEFRKRIQNKTKFSTMFDDQRYRIYELWKAYPKLVLDFQGFVDVQGRMHLIDMDLDVKKVPGRKSLQNARHRGYEKLKVIQQVLVGDEHDAEKVFLKSALHRND</sequence>
<name>A0A7S3L3X9_9STRA</name>
<evidence type="ECO:0000256" key="1">
    <source>
        <dbReference type="SAM" id="SignalP"/>
    </source>
</evidence>
<reference evidence="2" key="1">
    <citation type="submission" date="2021-01" db="EMBL/GenBank/DDBJ databases">
        <authorList>
            <person name="Corre E."/>
            <person name="Pelletier E."/>
            <person name="Niang G."/>
            <person name="Scheremetjew M."/>
            <person name="Finn R."/>
            <person name="Kale V."/>
            <person name="Holt S."/>
            <person name="Cochrane G."/>
            <person name="Meng A."/>
            <person name="Brown T."/>
            <person name="Cohen L."/>
        </authorList>
    </citation>
    <scope>NUCLEOTIDE SEQUENCE</scope>
    <source>
        <strain evidence="2">CCMP127</strain>
    </source>
</reference>
<organism evidence="2">
    <name type="scientific">Amphora coffeiformis</name>
    <dbReference type="NCBI Taxonomy" id="265554"/>
    <lineage>
        <taxon>Eukaryota</taxon>
        <taxon>Sar</taxon>
        <taxon>Stramenopiles</taxon>
        <taxon>Ochrophyta</taxon>
        <taxon>Bacillariophyta</taxon>
        <taxon>Bacillariophyceae</taxon>
        <taxon>Bacillariophycidae</taxon>
        <taxon>Thalassiophysales</taxon>
        <taxon>Catenulaceae</taxon>
        <taxon>Amphora</taxon>
    </lineage>
</organism>
<dbReference type="AlphaFoldDB" id="A0A7S3L3X9"/>
<feature type="signal peptide" evidence="1">
    <location>
        <begin position="1"/>
        <end position="26"/>
    </location>
</feature>
<gene>
    <name evidence="2" type="ORF">ACOF00016_LOCUS8151</name>
</gene>
<accession>A0A7S3L3X9</accession>